<evidence type="ECO:0000259" key="6">
    <source>
        <dbReference type="PROSITE" id="PS50089"/>
    </source>
</evidence>
<keyword evidence="1" id="KW-0479">Metal-binding</keyword>
<evidence type="ECO:0000313" key="7">
    <source>
        <dbReference type="Ensembl" id="ENSMMDP00005034847.1"/>
    </source>
</evidence>
<evidence type="ECO:0000256" key="1">
    <source>
        <dbReference type="ARBA" id="ARBA00022723"/>
    </source>
</evidence>
<evidence type="ECO:0000313" key="8">
    <source>
        <dbReference type="Proteomes" id="UP000472263"/>
    </source>
</evidence>
<dbReference type="InterPro" id="IPR013083">
    <property type="entry name" value="Znf_RING/FYVE/PHD"/>
</dbReference>
<keyword evidence="8" id="KW-1185">Reference proteome</keyword>
<evidence type="ECO:0000256" key="3">
    <source>
        <dbReference type="ARBA" id="ARBA00022833"/>
    </source>
</evidence>
<dbReference type="Pfam" id="PF13445">
    <property type="entry name" value="zf-RING_UBOX"/>
    <property type="match status" value="1"/>
</dbReference>
<name>A0A667Z3U1_9TELE</name>
<keyword evidence="2 4" id="KW-0863">Zinc-finger</keyword>
<reference evidence="7" key="1">
    <citation type="submission" date="2019-06" db="EMBL/GenBank/DDBJ databases">
        <authorList>
            <consortium name="Wellcome Sanger Institute Data Sharing"/>
        </authorList>
    </citation>
    <scope>NUCLEOTIDE SEQUENCE [LARGE SCALE GENOMIC DNA]</scope>
</reference>
<reference evidence="7" key="2">
    <citation type="submission" date="2025-08" db="UniProtKB">
        <authorList>
            <consortium name="Ensembl"/>
        </authorList>
    </citation>
    <scope>IDENTIFICATION</scope>
</reference>
<dbReference type="PROSITE" id="PS00518">
    <property type="entry name" value="ZF_RING_1"/>
    <property type="match status" value="1"/>
</dbReference>
<dbReference type="SUPFAM" id="SSF57850">
    <property type="entry name" value="RING/U-box"/>
    <property type="match status" value="1"/>
</dbReference>
<dbReference type="GO" id="GO:0008270">
    <property type="term" value="F:zinc ion binding"/>
    <property type="evidence" value="ECO:0007669"/>
    <property type="project" value="UniProtKB-KW"/>
</dbReference>
<protein>
    <recommendedName>
        <fullName evidence="6">RING-type domain-containing protein</fullName>
    </recommendedName>
</protein>
<dbReference type="InterPro" id="IPR027370">
    <property type="entry name" value="Znf-RING_euk"/>
</dbReference>
<sequence>MREMEAGPSRRGHPTPENVSSSSPHEERHGDFSTEEDLTCRICYQVFSKPVMLQCGHSFCKDCVDNYWKVTVFHKCPLCKKFLPDTKPSVNFALKNLIENYKANRSLSNQSGHEENPESCQVRSHQTLK</sequence>
<feature type="region of interest" description="Disordered" evidence="5">
    <location>
        <begin position="105"/>
        <end position="129"/>
    </location>
</feature>
<reference evidence="7" key="3">
    <citation type="submission" date="2025-09" db="UniProtKB">
        <authorList>
            <consortium name="Ensembl"/>
        </authorList>
    </citation>
    <scope>IDENTIFICATION</scope>
</reference>
<accession>A0A667Z3U1</accession>
<dbReference type="InterPro" id="IPR017907">
    <property type="entry name" value="Znf_RING_CS"/>
</dbReference>
<dbReference type="GeneTree" id="ENSGT01060000249111"/>
<dbReference type="Gene3D" id="3.30.40.10">
    <property type="entry name" value="Zinc/RING finger domain, C3HC4 (zinc finger)"/>
    <property type="match status" value="1"/>
</dbReference>
<evidence type="ECO:0000256" key="5">
    <source>
        <dbReference type="SAM" id="MobiDB-lite"/>
    </source>
</evidence>
<evidence type="ECO:0000256" key="4">
    <source>
        <dbReference type="PROSITE-ProRule" id="PRU00175"/>
    </source>
</evidence>
<dbReference type="AlphaFoldDB" id="A0A667Z3U1"/>
<dbReference type="PROSITE" id="PS50089">
    <property type="entry name" value="ZF_RING_2"/>
    <property type="match status" value="1"/>
</dbReference>
<dbReference type="PANTHER" id="PTHR23327">
    <property type="entry name" value="RING FINGER PROTEIN 127"/>
    <property type="match status" value="1"/>
</dbReference>
<evidence type="ECO:0000256" key="2">
    <source>
        <dbReference type="ARBA" id="ARBA00022771"/>
    </source>
</evidence>
<feature type="region of interest" description="Disordered" evidence="5">
    <location>
        <begin position="1"/>
        <end position="35"/>
    </location>
</feature>
<dbReference type="InParanoid" id="A0A667Z3U1"/>
<proteinExistence type="predicted"/>
<dbReference type="InterPro" id="IPR001841">
    <property type="entry name" value="Znf_RING"/>
</dbReference>
<keyword evidence="3" id="KW-0862">Zinc</keyword>
<feature type="compositionally biased region" description="Polar residues" evidence="5">
    <location>
        <begin position="118"/>
        <end position="129"/>
    </location>
</feature>
<organism evidence="7 8">
    <name type="scientific">Myripristis murdjan</name>
    <name type="common">pinecone soldierfish</name>
    <dbReference type="NCBI Taxonomy" id="586833"/>
    <lineage>
        <taxon>Eukaryota</taxon>
        <taxon>Metazoa</taxon>
        <taxon>Chordata</taxon>
        <taxon>Craniata</taxon>
        <taxon>Vertebrata</taxon>
        <taxon>Euteleostomi</taxon>
        <taxon>Actinopterygii</taxon>
        <taxon>Neopterygii</taxon>
        <taxon>Teleostei</taxon>
        <taxon>Neoteleostei</taxon>
        <taxon>Acanthomorphata</taxon>
        <taxon>Holocentriformes</taxon>
        <taxon>Holocentridae</taxon>
        <taxon>Myripristis</taxon>
    </lineage>
</organism>
<dbReference type="Proteomes" id="UP000472263">
    <property type="component" value="Chromosome 19"/>
</dbReference>
<dbReference type="SMART" id="SM00184">
    <property type="entry name" value="RING"/>
    <property type="match status" value="1"/>
</dbReference>
<dbReference type="Ensembl" id="ENSMMDT00005035619.1">
    <property type="protein sequence ID" value="ENSMMDP00005034847.1"/>
    <property type="gene ID" value="ENSMMDG00005016389.1"/>
</dbReference>
<feature type="domain" description="RING-type" evidence="6">
    <location>
        <begin position="40"/>
        <end position="80"/>
    </location>
</feature>